<gene>
    <name evidence="1" type="ORF">RIF29_29965</name>
</gene>
<dbReference type="AlphaFoldDB" id="A0AAN9EFG7"/>
<evidence type="ECO:0000313" key="2">
    <source>
        <dbReference type="Proteomes" id="UP001372338"/>
    </source>
</evidence>
<name>A0AAN9EFG7_CROPI</name>
<dbReference type="Proteomes" id="UP001372338">
    <property type="component" value="Unassembled WGS sequence"/>
</dbReference>
<comment type="caution">
    <text evidence="1">The sequence shown here is derived from an EMBL/GenBank/DDBJ whole genome shotgun (WGS) entry which is preliminary data.</text>
</comment>
<keyword evidence="2" id="KW-1185">Reference proteome</keyword>
<proteinExistence type="predicted"/>
<accession>A0AAN9EFG7</accession>
<organism evidence="1 2">
    <name type="scientific">Crotalaria pallida</name>
    <name type="common">Smooth rattlebox</name>
    <name type="synonym">Crotalaria striata</name>
    <dbReference type="NCBI Taxonomy" id="3830"/>
    <lineage>
        <taxon>Eukaryota</taxon>
        <taxon>Viridiplantae</taxon>
        <taxon>Streptophyta</taxon>
        <taxon>Embryophyta</taxon>
        <taxon>Tracheophyta</taxon>
        <taxon>Spermatophyta</taxon>
        <taxon>Magnoliopsida</taxon>
        <taxon>eudicotyledons</taxon>
        <taxon>Gunneridae</taxon>
        <taxon>Pentapetalae</taxon>
        <taxon>rosids</taxon>
        <taxon>fabids</taxon>
        <taxon>Fabales</taxon>
        <taxon>Fabaceae</taxon>
        <taxon>Papilionoideae</taxon>
        <taxon>50 kb inversion clade</taxon>
        <taxon>genistoids sensu lato</taxon>
        <taxon>core genistoids</taxon>
        <taxon>Crotalarieae</taxon>
        <taxon>Crotalaria</taxon>
    </lineage>
</organism>
<dbReference type="Gene3D" id="3.30.1330.80">
    <property type="entry name" value="Hypothetical protein, similar to alpha- acetolactate decarboxylase, domain 2"/>
    <property type="match status" value="1"/>
</dbReference>
<reference evidence="1 2" key="1">
    <citation type="submission" date="2024-01" db="EMBL/GenBank/DDBJ databases">
        <title>The genomes of 5 underutilized Papilionoideae crops provide insights into root nodulation and disease resistanc.</title>
        <authorList>
            <person name="Yuan L."/>
        </authorList>
    </citation>
    <scope>NUCLEOTIDE SEQUENCE [LARGE SCALE GENOMIC DNA]</scope>
    <source>
        <strain evidence="1">ZHUSHIDOU_FW_LH</strain>
        <tissue evidence="1">Leaf</tissue>
    </source>
</reference>
<dbReference type="EMBL" id="JAYWIO010000006">
    <property type="protein sequence ID" value="KAK7256514.1"/>
    <property type="molecule type" value="Genomic_DNA"/>
</dbReference>
<sequence>MTEFLKHPAMGMKKALLGNFQINSLKGTFPSAKDGGDKHKMGQLFVTVVGEDGKTVIGGLVHGQLITASNCQMVALTIPPRKCKKSRCLNTKAKLKLPKPDSKTD</sequence>
<protein>
    <submittedName>
        <fullName evidence="1">Uncharacterized protein</fullName>
    </submittedName>
</protein>
<evidence type="ECO:0000313" key="1">
    <source>
        <dbReference type="EMBL" id="KAK7256514.1"/>
    </source>
</evidence>